<dbReference type="AlphaFoldDB" id="A0AAE1TN02"/>
<organism evidence="1 2">
    <name type="scientific">Petrolisthes manimaculis</name>
    <dbReference type="NCBI Taxonomy" id="1843537"/>
    <lineage>
        <taxon>Eukaryota</taxon>
        <taxon>Metazoa</taxon>
        <taxon>Ecdysozoa</taxon>
        <taxon>Arthropoda</taxon>
        <taxon>Crustacea</taxon>
        <taxon>Multicrustacea</taxon>
        <taxon>Malacostraca</taxon>
        <taxon>Eumalacostraca</taxon>
        <taxon>Eucarida</taxon>
        <taxon>Decapoda</taxon>
        <taxon>Pleocyemata</taxon>
        <taxon>Anomura</taxon>
        <taxon>Galatheoidea</taxon>
        <taxon>Porcellanidae</taxon>
        <taxon>Petrolisthes</taxon>
    </lineage>
</organism>
<name>A0AAE1TN02_9EUCA</name>
<dbReference type="EMBL" id="JAWZYT010005916">
    <property type="protein sequence ID" value="KAK4289280.1"/>
    <property type="molecule type" value="Genomic_DNA"/>
</dbReference>
<dbReference type="Proteomes" id="UP001292094">
    <property type="component" value="Unassembled WGS sequence"/>
</dbReference>
<evidence type="ECO:0000313" key="1">
    <source>
        <dbReference type="EMBL" id="KAK4289280.1"/>
    </source>
</evidence>
<reference evidence="1" key="1">
    <citation type="submission" date="2023-11" db="EMBL/GenBank/DDBJ databases">
        <title>Genome assemblies of two species of porcelain crab, Petrolisthes cinctipes and Petrolisthes manimaculis (Anomura: Porcellanidae).</title>
        <authorList>
            <person name="Angst P."/>
        </authorList>
    </citation>
    <scope>NUCLEOTIDE SEQUENCE</scope>
    <source>
        <strain evidence="1">PB745_02</strain>
        <tissue evidence="1">Gill</tissue>
    </source>
</reference>
<evidence type="ECO:0000313" key="2">
    <source>
        <dbReference type="Proteomes" id="UP001292094"/>
    </source>
</evidence>
<proteinExistence type="predicted"/>
<sequence>MQGPVTGCYLSQRAVKTRLWTISEQHVAQVLCRRFAVNPFPDTPTANITTNTSTTISILQLYAATTNMSTLYYNHITLPCYHHHHLIPPTLC</sequence>
<keyword evidence="2" id="KW-1185">Reference proteome</keyword>
<gene>
    <name evidence="1" type="ORF">Pmani_037739</name>
</gene>
<accession>A0AAE1TN02</accession>
<comment type="caution">
    <text evidence="1">The sequence shown here is derived from an EMBL/GenBank/DDBJ whole genome shotgun (WGS) entry which is preliminary data.</text>
</comment>
<protein>
    <submittedName>
        <fullName evidence="1">Uncharacterized protein</fullName>
    </submittedName>
</protein>